<keyword evidence="11" id="KW-1185">Reference proteome</keyword>
<proteinExistence type="predicted"/>
<feature type="transmembrane region" description="Helical" evidence="8">
    <location>
        <begin position="241"/>
        <end position="263"/>
    </location>
</feature>
<feature type="transmembrane region" description="Helical" evidence="8">
    <location>
        <begin position="275"/>
        <end position="295"/>
    </location>
</feature>
<dbReference type="Pfam" id="PF05977">
    <property type="entry name" value="MFS_3"/>
    <property type="match status" value="1"/>
</dbReference>
<dbReference type="InterPro" id="IPR020846">
    <property type="entry name" value="MFS_dom"/>
</dbReference>
<organism evidence="10 11">
    <name type="scientific">Streptomyces stelliscabiei</name>
    <dbReference type="NCBI Taxonomy" id="146820"/>
    <lineage>
        <taxon>Bacteria</taxon>
        <taxon>Bacillati</taxon>
        <taxon>Actinomycetota</taxon>
        <taxon>Actinomycetes</taxon>
        <taxon>Kitasatosporales</taxon>
        <taxon>Streptomycetaceae</taxon>
        <taxon>Streptomyces</taxon>
    </lineage>
</organism>
<dbReference type="OrthoDB" id="4544213at2"/>
<keyword evidence="2" id="KW-0813">Transport</keyword>
<evidence type="ECO:0000256" key="8">
    <source>
        <dbReference type="SAM" id="Phobius"/>
    </source>
</evidence>
<feature type="transmembrane region" description="Helical" evidence="8">
    <location>
        <begin position="307"/>
        <end position="326"/>
    </location>
</feature>
<dbReference type="GeneID" id="86833014"/>
<evidence type="ECO:0000259" key="9">
    <source>
        <dbReference type="PROSITE" id="PS50850"/>
    </source>
</evidence>
<dbReference type="GO" id="GO:0022857">
    <property type="term" value="F:transmembrane transporter activity"/>
    <property type="evidence" value="ECO:0007669"/>
    <property type="project" value="InterPro"/>
</dbReference>
<keyword evidence="4 8" id="KW-0812">Transmembrane</keyword>
<evidence type="ECO:0000313" key="11">
    <source>
        <dbReference type="Proteomes" id="UP000629287"/>
    </source>
</evidence>
<evidence type="ECO:0000256" key="5">
    <source>
        <dbReference type="ARBA" id="ARBA00022989"/>
    </source>
</evidence>
<protein>
    <submittedName>
        <fullName evidence="10">MFS family permease</fullName>
    </submittedName>
</protein>
<evidence type="ECO:0000256" key="3">
    <source>
        <dbReference type="ARBA" id="ARBA00022475"/>
    </source>
</evidence>
<comment type="subcellular location">
    <subcellularLocation>
        <location evidence="1">Cell membrane</location>
        <topology evidence="1">Multi-pass membrane protein</topology>
    </subcellularLocation>
</comment>
<dbReference type="GO" id="GO:0005886">
    <property type="term" value="C:plasma membrane"/>
    <property type="evidence" value="ECO:0007669"/>
    <property type="project" value="UniProtKB-SubCell"/>
</dbReference>
<evidence type="ECO:0000256" key="4">
    <source>
        <dbReference type="ARBA" id="ARBA00022692"/>
    </source>
</evidence>
<evidence type="ECO:0000256" key="2">
    <source>
        <dbReference type="ARBA" id="ARBA00022448"/>
    </source>
</evidence>
<keyword evidence="5 8" id="KW-1133">Transmembrane helix</keyword>
<dbReference type="PANTHER" id="PTHR23513">
    <property type="entry name" value="INTEGRAL MEMBRANE EFFLUX PROTEIN-RELATED"/>
    <property type="match status" value="1"/>
</dbReference>
<dbReference type="EMBL" id="JADBGF010000001">
    <property type="protein sequence ID" value="MBE1602433.1"/>
    <property type="molecule type" value="Genomic_DNA"/>
</dbReference>
<dbReference type="PANTHER" id="PTHR23513:SF6">
    <property type="entry name" value="MAJOR FACILITATOR SUPERFAMILY ASSOCIATED DOMAIN-CONTAINING PROTEIN"/>
    <property type="match status" value="1"/>
</dbReference>
<dbReference type="PRINTS" id="PR00173">
    <property type="entry name" value="EDTRNSPORT"/>
</dbReference>
<sequence length="428" mass="43605">MGNLPSWRKFTSHRRSARASGHDGQVPLRRNQGFRLLWIGQLLSDTGSQISAIGYPLLILALTHSAVLAGLVGTVRAVALLCLQLPAGALADRFDRRLTMIVCDAARAVLLALLGVLVVLDLASWPVILAVSLIEGAAGALFNPSAAAALPAVVPDRQLEQAWAATEGRTYGAGLAGPALGGLLFGVGRAVPFLADALSFAVSCGMVSRIRGRFRPENAAGRTTLWREVLDGLRLVWQVPVLRAALIQTPLVNLAFSGVIFALTLTLRQGGVSTAVIGLVQAAIAAGGLLGAVVAPRLQGRVRLATLATTITLAGAGLFGTAALLLPSPLVAAPVALALLLAPAANGALVAVVLRSAPEHMRGRVISTVVTAATALAALAPLSAGLIVQHASGAWAVGAFAATTAVAAVLCLILPGFRHAESAATAPG</sequence>
<dbReference type="InterPro" id="IPR010290">
    <property type="entry name" value="TM_effector"/>
</dbReference>
<reference evidence="10 11" key="1">
    <citation type="submission" date="2020-10" db="EMBL/GenBank/DDBJ databases">
        <title>Sequencing the genomes of 1000 actinobacteria strains.</title>
        <authorList>
            <person name="Klenk H.-P."/>
        </authorList>
    </citation>
    <scope>NUCLEOTIDE SEQUENCE [LARGE SCALE GENOMIC DNA]</scope>
    <source>
        <strain evidence="10 11">DSM 41803</strain>
    </source>
</reference>
<evidence type="ECO:0000256" key="1">
    <source>
        <dbReference type="ARBA" id="ARBA00004651"/>
    </source>
</evidence>
<dbReference type="AlphaFoldDB" id="A0A8I0PJ53"/>
<evidence type="ECO:0000256" key="6">
    <source>
        <dbReference type="ARBA" id="ARBA00023136"/>
    </source>
</evidence>
<feature type="domain" description="Major facilitator superfamily (MFS) profile" evidence="9">
    <location>
        <begin position="33"/>
        <end position="419"/>
    </location>
</feature>
<name>A0A8I0PJ53_9ACTN</name>
<gene>
    <name evidence="10" type="ORF">H4687_008562</name>
</gene>
<dbReference type="RefSeq" id="WP_078907317.1">
    <property type="nucleotide sequence ID" value="NZ_JADBGF010000001.1"/>
</dbReference>
<keyword evidence="6 8" id="KW-0472">Membrane</keyword>
<dbReference type="PROSITE" id="PS50850">
    <property type="entry name" value="MFS"/>
    <property type="match status" value="1"/>
</dbReference>
<feature type="transmembrane region" description="Helical" evidence="8">
    <location>
        <begin position="190"/>
        <end position="208"/>
    </location>
</feature>
<feature type="transmembrane region" description="Helical" evidence="8">
    <location>
        <begin position="108"/>
        <end position="134"/>
    </location>
</feature>
<dbReference type="CDD" id="cd06173">
    <property type="entry name" value="MFS_MefA_like"/>
    <property type="match status" value="1"/>
</dbReference>
<dbReference type="Proteomes" id="UP000629287">
    <property type="component" value="Unassembled WGS sequence"/>
</dbReference>
<dbReference type="InterPro" id="IPR036259">
    <property type="entry name" value="MFS_trans_sf"/>
</dbReference>
<feature type="transmembrane region" description="Helical" evidence="8">
    <location>
        <begin position="332"/>
        <end position="354"/>
    </location>
</feature>
<comment type="caution">
    <text evidence="10">The sequence shown here is derived from an EMBL/GenBank/DDBJ whole genome shotgun (WGS) entry which is preliminary data.</text>
</comment>
<accession>A0A8I0PJ53</accession>
<dbReference type="SUPFAM" id="SSF103473">
    <property type="entry name" value="MFS general substrate transporter"/>
    <property type="match status" value="1"/>
</dbReference>
<evidence type="ECO:0000313" key="10">
    <source>
        <dbReference type="EMBL" id="MBE1602433.1"/>
    </source>
</evidence>
<feature type="transmembrane region" description="Helical" evidence="8">
    <location>
        <begin position="366"/>
        <end position="388"/>
    </location>
</feature>
<feature type="transmembrane region" description="Helical" evidence="8">
    <location>
        <begin position="394"/>
        <end position="414"/>
    </location>
</feature>
<dbReference type="Gene3D" id="1.20.1250.20">
    <property type="entry name" value="MFS general substrate transporter like domains"/>
    <property type="match status" value="1"/>
</dbReference>
<evidence type="ECO:0000256" key="7">
    <source>
        <dbReference type="SAM" id="MobiDB-lite"/>
    </source>
</evidence>
<keyword evidence="3" id="KW-1003">Cell membrane</keyword>
<feature type="region of interest" description="Disordered" evidence="7">
    <location>
        <begin position="1"/>
        <end position="26"/>
    </location>
</feature>